<dbReference type="EMBL" id="QSHZ01000060">
    <property type="protein sequence ID" value="RHC46662.1"/>
    <property type="molecule type" value="Genomic_DNA"/>
</dbReference>
<evidence type="ECO:0000313" key="1">
    <source>
        <dbReference type="EMBL" id="RHC46662.1"/>
    </source>
</evidence>
<protein>
    <submittedName>
        <fullName evidence="1">Uncharacterized protein</fullName>
    </submittedName>
</protein>
<reference evidence="1 2" key="1">
    <citation type="submission" date="2018-08" db="EMBL/GenBank/DDBJ databases">
        <title>A genome reference for cultivated species of the human gut microbiota.</title>
        <authorList>
            <person name="Zou Y."/>
            <person name="Xue W."/>
            <person name="Luo G."/>
        </authorList>
    </citation>
    <scope>NUCLEOTIDE SEQUENCE [LARGE SCALE GENOMIC DNA]</scope>
    <source>
        <strain evidence="1 2">AM35-14</strain>
    </source>
</reference>
<evidence type="ECO:0000313" key="2">
    <source>
        <dbReference type="Proteomes" id="UP000283975"/>
    </source>
</evidence>
<name>A0A414AFX6_9FIRM</name>
<comment type="caution">
    <text evidence="1">The sequence shown here is derived from an EMBL/GenBank/DDBJ whole genome shotgun (WGS) entry which is preliminary data.</text>
</comment>
<gene>
    <name evidence="1" type="ORF">DW839_30695</name>
</gene>
<sequence length="256" mass="30226">MAKYLRNPQKENQRLWEIYHGMKKRCLNKNDARYKDYGGRGIEICHEWLLSFDNFADWAKNNGYDDDLTIERINVNGNYEPENCEWITLKQQARNKRDTIWVTYHGVEKPLIEWCETLGLDYDTIHDRITARNWDVEKAFETPSQRKNSFSSLCKAHHLNAATVYDRIHKFGWSLEDALNTPSLGRGANSKSYRAEQFGYRFCAICGKEFLRNNTKQIYCGAKCRGISKRRSYRSTRLILDGRKSPENCDERRMQL</sequence>
<organism evidence="1 2">
    <name type="scientific">Enterocloster bolteae</name>
    <dbReference type="NCBI Taxonomy" id="208479"/>
    <lineage>
        <taxon>Bacteria</taxon>
        <taxon>Bacillati</taxon>
        <taxon>Bacillota</taxon>
        <taxon>Clostridia</taxon>
        <taxon>Lachnospirales</taxon>
        <taxon>Lachnospiraceae</taxon>
        <taxon>Enterocloster</taxon>
    </lineage>
</organism>
<dbReference type="Proteomes" id="UP000283975">
    <property type="component" value="Unassembled WGS sequence"/>
</dbReference>
<proteinExistence type="predicted"/>
<dbReference type="AlphaFoldDB" id="A0A414AFX6"/>
<accession>A0A414AFX6</accession>